<keyword evidence="7 8" id="KW-0472">Membrane</keyword>
<evidence type="ECO:0000256" key="8">
    <source>
        <dbReference type="SAM" id="Phobius"/>
    </source>
</evidence>
<comment type="subcellular location">
    <subcellularLocation>
        <location evidence="1">Cell membrane</location>
        <topology evidence="1">Multi-pass membrane protein</topology>
    </subcellularLocation>
</comment>
<evidence type="ECO:0000256" key="5">
    <source>
        <dbReference type="ARBA" id="ARBA00022692"/>
    </source>
</evidence>
<dbReference type="AlphaFoldDB" id="A0AAC8XM27"/>
<dbReference type="Pfam" id="PF03591">
    <property type="entry name" value="AzlC"/>
    <property type="match status" value="1"/>
</dbReference>
<feature type="transmembrane region" description="Helical" evidence="8">
    <location>
        <begin position="212"/>
        <end position="232"/>
    </location>
</feature>
<keyword evidence="4" id="KW-1003">Cell membrane</keyword>
<name>A0AAC8XM27_9ALTE</name>
<feature type="transmembrane region" description="Helical" evidence="8">
    <location>
        <begin position="131"/>
        <end position="150"/>
    </location>
</feature>
<feature type="transmembrane region" description="Helical" evidence="8">
    <location>
        <begin position="189"/>
        <end position="206"/>
    </location>
</feature>
<dbReference type="Proteomes" id="UP000061468">
    <property type="component" value="Chromosome"/>
</dbReference>
<evidence type="ECO:0000256" key="2">
    <source>
        <dbReference type="ARBA" id="ARBA00010735"/>
    </source>
</evidence>
<keyword evidence="3" id="KW-0813">Transport</keyword>
<evidence type="ECO:0000256" key="6">
    <source>
        <dbReference type="ARBA" id="ARBA00022989"/>
    </source>
</evidence>
<dbReference type="EMBL" id="CP013928">
    <property type="protein sequence ID" value="AMJ79531.1"/>
    <property type="molecule type" value="Genomic_DNA"/>
</dbReference>
<dbReference type="InterPro" id="IPR011606">
    <property type="entry name" value="Brnchd-chn_aa_trnsp_permease"/>
</dbReference>
<keyword evidence="5 8" id="KW-0812">Transmembrane</keyword>
<feature type="transmembrane region" description="Helical" evidence="8">
    <location>
        <begin position="59"/>
        <end position="81"/>
    </location>
</feature>
<dbReference type="RefSeq" id="WP_015067852.1">
    <property type="nucleotide sequence ID" value="NZ_CAXGIV010000004.1"/>
</dbReference>
<gene>
    <name evidence="9" type="ORF">AV942_15145</name>
</gene>
<evidence type="ECO:0000256" key="7">
    <source>
        <dbReference type="ARBA" id="ARBA00023136"/>
    </source>
</evidence>
<organism evidence="9 10">
    <name type="scientific">Alteromonas mediterranea</name>
    <dbReference type="NCBI Taxonomy" id="314275"/>
    <lineage>
        <taxon>Bacteria</taxon>
        <taxon>Pseudomonadati</taxon>
        <taxon>Pseudomonadota</taxon>
        <taxon>Gammaproteobacteria</taxon>
        <taxon>Alteromonadales</taxon>
        <taxon>Alteromonadaceae</taxon>
        <taxon>Alteromonas/Salinimonas group</taxon>
        <taxon>Alteromonas</taxon>
    </lineage>
</organism>
<accession>A0AAC8XM27</accession>
<dbReference type="PANTHER" id="PTHR34979:SF1">
    <property type="entry name" value="INNER MEMBRANE PROTEIN YGAZ"/>
    <property type="match status" value="1"/>
</dbReference>
<feature type="transmembrane region" description="Helical" evidence="8">
    <location>
        <begin position="27"/>
        <end position="52"/>
    </location>
</feature>
<reference evidence="9 10" key="1">
    <citation type="submission" date="2015-12" db="EMBL/GenBank/DDBJ databases">
        <title>Intraspecies pangenome expansion in the marine bacterium Alteromonas.</title>
        <authorList>
            <person name="Lopez-Perez M."/>
            <person name="Rodriguez-Valera F."/>
        </authorList>
    </citation>
    <scope>NUCLEOTIDE SEQUENCE [LARGE SCALE GENOMIC DNA]</scope>
    <source>
        <strain evidence="9 10">UM8</strain>
    </source>
</reference>
<comment type="similarity">
    <text evidence="2">Belongs to the AzlC family.</text>
</comment>
<evidence type="ECO:0000313" key="10">
    <source>
        <dbReference type="Proteomes" id="UP000061468"/>
    </source>
</evidence>
<evidence type="ECO:0000256" key="1">
    <source>
        <dbReference type="ARBA" id="ARBA00004651"/>
    </source>
</evidence>
<protein>
    <submittedName>
        <fullName evidence="9">Branched-chain amino acid permease</fullName>
    </submittedName>
</protein>
<sequence length="240" mass="25856">MSQVSSKSGLKQGIIDGLPLLGGYIPVAISFGVIAIQAGFSTLEATLISVFIYAGASQFLLVAMVASGAPLWLAVCMTLLVNVRHVVYAPNLVPYLPQSKAWPYLMHGLTDQIFALAHTRLPSMEDTKKVDWFKGVSMVAWFSWILGTALGGIAGDSLTQKWPILDSVMPFALPALFVVLLAPKFSNKLWSVTLLVTISIALFVALSSFKNAAIPLAALCGALTFYLLTFHVERTQSHAN</sequence>
<evidence type="ECO:0000313" key="9">
    <source>
        <dbReference type="EMBL" id="AMJ79531.1"/>
    </source>
</evidence>
<evidence type="ECO:0000256" key="3">
    <source>
        <dbReference type="ARBA" id="ARBA00022448"/>
    </source>
</evidence>
<dbReference type="GO" id="GO:1903785">
    <property type="term" value="P:L-valine transmembrane transport"/>
    <property type="evidence" value="ECO:0007669"/>
    <property type="project" value="TreeGrafter"/>
</dbReference>
<proteinExistence type="inferred from homology"/>
<keyword evidence="6 8" id="KW-1133">Transmembrane helix</keyword>
<dbReference type="PANTHER" id="PTHR34979">
    <property type="entry name" value="INNER MEMBRANE PROTEIN YGAZ"/>
    <property type="match status" value="1"/>
</dbReference>
<evidence type="ECO:0000256" key="4">
    <source>
        <dbReference type="ARBA" id="ARBA00022475"/>
    </source>
</evidence>
<feature type="transmembrane region" description="Helical" evidence="8">
    <location>
        <begin position="162"/>
        <end position="182"/>
    </location>
</feature>
<dbReference type="GO" id="GO:0005886">
    <property type="term" value="C:plasma membrane"/>
    <property type="evidence" value="ECO:0007669"/>
    <property type="project" value="UniProtKB-SubCell"/>
</dbReference>